<comment type="catalytic activity">
    <reaction evidence="7">
        <text>L-threonine + hydrogencarbonate + ATP = L-threonylcarbamoyladenylate + diphosphate + H2O</text>
        <dbReference type="Rhea" id="RHEA:36407"/>
        <dbReference type="ChEBI" id="CHEBI:15377"/>
        <dbReference type="ChEBI" id="CHEBI:17544"/>
        <dbReference type="ChEBI" id="CHEBI:30616"/>
        <dbReference type="ChEBI" id="CHEBI:33019"/>
        <dbReference type="ChEBI" id="CHEBI:57926"/>
        <dbReference type="ChEBI" id="CHEBI:73682"/>
        <dbReference type="EC" id="2.7.7.87"/>
    </reaction>
</comment>
<keyword evidence="8" id="KW-1133">Transmembrane helix</keyword>
<dbReference type="EMBL" id="JAFJMO010000003">
    <property type="protein sequence ID" value="KAJ8282066.1"/>
    <property type="molecule type" value="Genomic_DNA"/>
</dbReference>
<feature type="transmembrane region" description="Helical" evidence="8">
    <location>
        <begin position="181"/>
        <end position="206"/>
    </location>
</feature>
<feature type="transmembrane region" description="Helical" evidence="8">
    <location>
        <begin position="548"/>
        <end position="568"/>
    </location>
</feature>
<evidence type="ECO:0000256" key="4">
    <source>
        <dbReference type="ARBA" id="ARBA00015492"/>
    </source>
</evidence>
<evidence type="ECO:0000313" key="10">
    <source>
        <dbReference type="EMBL" id="KAJ8282066.1"/>
    </source>
</evidence>
<dbReference type="PANTHER" id="PTHR17490:SF14">
    <property type="entry name" value="THREONYLCARBAMOYL-AMP SYNTHASE"/>
    <property type="match status" value="1"/>
</dbReference>
<feature type="transmembrane region" description="Helical" evidence="8">
    <location>
        <begin position="516"/>
        <end position="536"/>
    </location>
</feature>
<evidence type="ECO:0000313" key="11">
    <source>
        <dbReference type="Proteomes" id="UP001152803"/>
    </source>
</evidence>
<dbReference type="GO" id="GO:0061710">
    <property type="term" value="F:L-threonylcarbamoyladenylate synthase"/>
    <property type="evidence" value="ECO:0007669"/>
    <property type="project" value="UniProtKB-EC"/>
</dbReference>
<keyword evidence="8" id="KW-0812">Transmembrane</keyword>
<feature type="domain" description="YrdC-like" evidence="9">
    <location>
        <begin position="663"/>
        <end position="858"/>
    </location>
</feature>
<evidence type="ECO:0000259" key="9">
    <source>
        <dbReference type="PROSITE" id="PS51163"/>
    </source>
</evidence>
<protein>
    <recommendedName>
        <fullName evidence="4">Threonylcarbamoyl-AMP synthase</fullName>
        <ecNumber evidence="3">2.7.7.87</ecNumber>
    </recommendedName>
</protein>
<name>A0A9Q1DUJ7_CONCO</name>
<dbReference type="GO" id="GO:0003725">
    <property type="term" value="F:double-stranded RNA binding"/>
    <property type="evidence" value="ECO:0007669"/>
    <property type="project" value="InterPro"/>
</dbReference>
<dbReference type="EC" id="2.7.7.87" evidence="3"/>
<evidence type="ECO:0000256" key="2">
    <source>
        <dbReference type="ARBA" id="ARBA00007663"/>
    </source>
</evidence>
<dbReference type="FunFam" id="3.90.870.10:FF:000010">
    <property type="entry name" value="Si:ch211-153b23.4"/>
    <property type="match status" value="1"/>
</dbReference>
<dbReference type="GO" id="GO:0000049">
    <property type="term" value="F:tRNA binding"/>
    <property type="evidence" value="ECO:0007669"/>
    <property type="project" value="TreeGrafter"/>
</dbReference>
<dbReference type="Pfam" id="PF01300">
    <property type="entry name" value="Sua5_yciO_yrdC"/>
    <property type="match status" value="1"/>
</dbReference>
<dbReference type="InterPro" id="IPR006070">
    <property type="entry name" value="Sua5-like_dom"/>
</dbReference>
<feature type="transmembrane region" description="Helical" evidence="8">
    <location>
        <begin position="281"/>
        <end position="299"/>
    </location>
</feature>
<feature type="transmembrane region" description="Helical" evidence="8">
    <location>
        <begin position="253"/>
        <end position="275"/>
    </location>
</feature>
<dbReference type="InterPro" id="IPR050156">
    <property type="entry name" value="TC-AMP_synthase_SUA5"/>
</dbReference>
<feature type="transmembrane region" description="Helical" evidence="8">
    <location>
        <begin position="157"/>
        <end position="175"/>
    </location>
</feature>
<feature type="transmembrane region" description="Helical" evidence="8">
    <location>
        <begin position="343"/>
        <end position="362"/>
    </location>
</feature>
<feature type="transmembrane region" description="Helical" evidence="8">
    <location>
        <begin position="574"/>
        <end position="592"/>
    </location>
</feature>
<dbReference type="SUPFAM" id="SSF55821">
    <property type="entry name" value="YrdC/RibB"/>
    <property type="match status" value="1"/>
</dbReference>
<dbReference type="GO" id="GO:0006450">
    <property type="term" value="P:regulation of translational fidelity"/>
    <property type="evidence" value="ECO:0007669"/>
    <property type="project" value="TreeGrafter"/>
</dbReference>
<dbReference type="Gene3D" id="3.90.870.10">
    <property type="entry name" value="DHBP synthase"/>
    <property type="match status" value="1"/>
</dbReference>
<organism evidence="10 11">
    <name type="scientific">Conger conger</name>
    <name type="common">Conger eel</name>
    <name type="synonym">Muraena conger</name>
    <dbReference type="NCBI Taxonomy" id="82655"/>
    <lineage>
        <taxon>Eukaryota</taxon>
        <taxon>Metazoa</taxon>
        <taxon>Chordata</taxon>
        <taxon>Craniata</taxon>
        <taxon>Vertebrata</taxon>
        <taxon>Euteleostomi</taxon>
        <taxon>Actinopterygii</taxon>
        <taxon>Neopterygii</taxon>
        <taxon>Teleostei</taxon>
        <taxon>Anguilliformes</taxon>
        <taxon>Congridae</taxon>
        <taxon>Conger</taxon>
    </lineage>
</organism>
<feature type="transmembrane region" description="Helical" evidence="8">
    <location>
        <begin position="52"/>
        <end position="71"/>
    </location>
</feature>
<dbReference type="PROSITE" id="PS51163">
    <property type="entry name" value="YRDC"/>
    <property type="match status" value="1"/>
</dbReference>
<comment type="caution">
    <text evidence="10">The sequence shown here is derived from an EMBL/GenBank/DDBJ whole genome shotgun (WGS) entry which is preliminary data.</text>
</comment>
<dbReference type="Proteomes" id="UP001152803">
    <property type="component" value="Unassembled WGS sequence"/>
</dbReference>
<dbReference type="OrthoDB" id="3648309at2759"/>
<evidence type="ECO:0000256" key="6">
    <source>
        <dbReference type="ARBA" id="ARBA00022679"/>
    </source>
</evidence>
<evidence type="ECO:0000256" key="7">
    <source>
        <dbReference type="ARBA" id="ARBA00048366"/>
    </source>
</evidence>
<proteinExistence type="inferred from homology"/>
<evidence type="ECO:0000256" key="5">
    <source>
        <dbReference type="ARBA" id="ARBA00022490"/>
    </source>
</evidence>
<feature type="transmembrane region" description="Helical" evidence="8">
    <location>
        <begin position="130"/>
        <end position="150"/>
    </location>
</feature>
<dbReference type="InterPro" id="IPR017945">
    <property type="entry name" value="DHBP_synth_RibB-like_a/b_dom"/>
</dbReference>
<keyword evidence="6" id="KW-0808">Transferase</keyword>
<evidence type="ECO:0000256" key="8">
    <source>
        <dbReference type="SAM" id="Phobius"/>
    </source>
</evidence>
<keyword evidence="8" id="KW-0472">Membrane</keyword>
<gene>
    <name evidence="10" type="ORF">COCON_G00045850</name>
</gene>
<feature type="transmembrane region" description="Helical" evidence="8">
    <location>
        <begin position="12"/>
        <end position="32"/>
    </location>
</feature>
<sequence length="1110" mass="120682">MSTTDGFPASFYGEPGLLGLLANGISAFLVLLQNFNGARTGIPAQGVEDILAGVHLILIGGVCQLLAGLLSFRKYDHLSGTSFVGYAALWSSYGATRIFLGGSTSPLGNLSSSEDLNATLGIPEWLSPPISQSAIAGLIPYILLSFILAFCSATVNYIMPFVFGAITAALVFEAVGLVGRWALVVSGVLELLILIFAIYGSAALLIKGVSQRYALRGFGTPLFNVLLLGTGNSSNSQSLGQEKKKNTKYAEPMALGFFCDTVSPFIFAFYCFGYVPSFAVGAVWVSIISGAQLLSSYYSYLRQDCYHATKFALHCTFWLVKSWEEFVLSVLMDGRVPAGAREAMVGDWFFLAAAMILCVLSLNMDTLELLHNILFLLLTVSTISQIPLTGYYIFFGVACSLYTALSLYGTFARLVNTIAEKPLILVGPQSVSMDRFLGALSVLRRSVGREAPTGPTASELPDALFYLTNGLAALSAIHSSQPNPAFLHLTVPWVLISGTVVQVYVSRLQVQGGRRFGSVIPQFYAAIWATWTWYRFAGQLLDISVGSAYGFTAGAIAFLVVNVFLMLIAAYVNLVLLILTTVMEVILVCFLLSTIGRLPYQLEIAMLAIFSIICLYGTFASMVNCIMSKNLIPTGPPVFKDGKKKKSEAAPPLPCPVADSRLTSGLLSIAQLLDQSGVCGIPTDTVYALAASCKNPKAIEKIYNIKDRPAEKPVCICISSVEQLVAARPPFSPLLWEFMKNVYPGGISCIVPKGDWLFNLGVGPAYDRVGTKDSIMIRVPDHTVTVHLCEITGPLAITSANPSGEPDSTHHDMVVTRLGQKIQGVLCDGVSNEVVASTVVNCLKIDEGTISILREGCVPAAKESAIPTKQVKLYPNNKPWVTKDLKHCKKAAFLQGDTHRVRELNKELRRKTRLAKLQYKNKVEEKFTAGNAREAWQGLNIMMGRTVKSAKIQCPDSATFAEQLNNYYSRFNKPSAQKDWPLTNATHSAITVDKTKVTSILGRVNPRKAPGPDGLRGRVLRECSAQLGDVITRLFQQLLDSNCAPQIWKESTIIPVLKKSNAREMKDFRPVALASILCKCMERVLCDHLTAMVADKLDPLQFAYKAKRGV</sequence>
<evidence type="ECO:0000256" key="3">
    <source>
        <dbReference type="ARBA" id="ARBA00012584"/>
    </source>
</evidence>
<keyword evidence="5" id="KW-0963">Cytoplasm</keyword>
<keyword evidence="11" id="KW-1185">Reference proteome</keyword>
<feature type="transmembrane region" description="Helical" evidence="8">
    <location>
        <begin position="604"/>
        <end position="623"/>
    </location>
</feature>
<reference evidence="10" key="1">
    <citation type="journal article" date="2023" name="Science">
        <title>Genome structures resolve the early diversification of teleost fishes.</title>
        <authorList>
            <person name="Parey E."/>
            <person name="Louis A."/>
            <person name="Montfort J."/>
            <person name="Bouchez O."/>
            <person name="Roques C."/>
            <person name="Iampietro C."/>
            <person name="Lluch J."/>
            <person name="Castinel A."/>
            <person name="Donnadieu C."/>
            <person name="Desvignes T."/>
            <person name="Floi Bucao C."/>
            <person name="Jouanno E."/>
            <person name="Wen M."/>
            <person name="Mejri S."/>
            <person name="Dirks R."/>
            <person name="Jansen H."/>
            <person name="Henkel C."/>
            <person name="Chen W.J."/>
            <person name="Zahm M."/>
            <person name="Cabau C."/>
            <person name="Klopp C."/>
            <person name="Thompson A.W."/>
            <person name="Robinson-Rechavi M."/>
            <person name="Braasch I."/>
            <person name="Lecointre G."/>
            <person name="Bobe J."/>
            <person name="Postlethwait J.H."/>
            <person name="Berthelot C."/>
            <person name="Roest Crollius H."/>
            <person name="Guiguen Y."/>
        </authorList>
    </citation>
    <scope>NUCLEOTIDE SEQUENCE</scope>
    <source>
        <strain evidence="10">Concon-B</strain>
    </source>
</reference>
<feature type="transmembrane region" description="Helical" evidence="8">
    <location>
        <begin position="392"/>
        <end position="411"/>
    </location>
</feature>
<comment type="similarity">
    <text evidence="2">Belongs to the SUA5 family.</text>
</comment>
<evidence type="ECO:0000256" key="1">
    <source>
        <dbReference type="ARBA" id="ARBA00004496"/>
    </source>
</evidence>
<dbReference type="PANTHER" id="PTHR17490">
    <property type="entry name" value="SUA5"/>
    <property type="match status" value="1"/>
</dbReference>
<dbReference type="AlphaFoldDB" id="A0A9Q1DUJ7"/>
<dbReference type="GO" id="GO:0005737">
    <property type="term" value="C:cytoplasm"/>
    <property type="evidence" value="ECO:0007669"/>
    <property type="project" value="UniProtKB-SubCell"/>
</dbReference>
<accession>A0A9Q1DUJ7</accession>
<comment type="subcellular location">
    <subcellularLocation>
        <location evidence="1">Cytoplasm</location>
    </subcellularLocation>
</comment>